<organism evidence="7 8">
    <name type="scientific">Lampropedia cohaerens</name>
    <dbReference type="NCBI Taxonomy" id="1610491"/>
    <lineage>
        <taxon>Bacteria</taxon>
        <taxon>Pseudomonadati</taxon>
        <taxon>Pseudomonadota</taxon>
        <taxon>Betaproteobacteria</taxon>
        <taxon>Burkholderiales</taxon>
        <taxon>Comamonadaceae</taxon>
        <taxon>Lampropedia</taxon>
    </lineage>
</organism>
<dbReference type="STRING" id="1610491.AAV94_01480"/>
<dbReference type="Gene3D" id="3.50.50.60">
    <property type="entry name" value="FAD/NAD(P)-binding domain"/>
    <property type="match status" value="1"/>
</dbReference>
<evidence type="ECO:0000256" key="4">
    <source>
        <dbReference type="ARBA" id="ARBA00023002"/>
    </source>
</evidence>
<keyword evidence="8" id="KW-1185">Reference proteome</keyword>
<evidence type="ECO:0000256" key="1">
    <source>
        <dbReference type="ARBA" id="ARBA00001974"/>
    </source>
</evidence>
<evidence type="ECO:0000313" key="8">
    <source>
        <dbReference type="Proteomes" id="UP000050580"/>
    </source>
</evidence>
<dbReference type="RefSeq" id="WP_046740528.1">
    <property type="nucleotide sequence ID" value="NZ_LBNQ01000009.1"/>
</dbReference>
<evidence type="ECO:0000313" key="7">
    <source>
        <dbReference type="EMBL" id="KKW69093.1"/>
    </source>
</evidence>
<keyword evidence="2" id="KW-0285">Flavoprotein</keyword>
<protein>
    <recommendedName>
        <fullName evidence="6">FAD-binding domain-containing protein</fullName>
    </recommendedName>
</protein>
<dbReference type="InterPro" id="IPR002938">
    <property type="entry name" value="FAD-bd"/>
</dbReference>
<proteinExistence type="predicted"/>
<dbReference type="AlphaFoldDB" id="A0A0U1Q2V0"/>
<accession>A0A0U1Q2V0</accession>
<dbReference type="Proteomes" id="UP000050580">
    <property type="component" value="Unassembled WGS sequence"/>
</dbReference>
<dbReference type="PANTHER" id="PTHR13789:SF318">
    <property type="entry name" value="GERANYLGERANYL DIPHOSPHATE REDUCTASE"/>
    <property type="match status" value="1"/>
</dbReference>
<dbReference type="InterPro" id="IPR036188">
    <property type="entry name" value="FAD/NAD-bd_sf"/>
</dbReference>
<name>A0A0U1Q2V0_9BURK</name>
<dbReference type="PATRIC" id="fig|1610491.3.peg.304"/>
<dbReference type="GO" id="GO:0004497">
    <property type="term" value="F:monooxygenase activity"/>
    <property type="evidence" value="ECO:0007669"/>
    <property type="project" value="UniProtKB-KW"/>
</dbReference>
<keyword evidence="3" id="KW-0274">FAD</keyword>
<comment type="cofactor">
    <cofactor evidence="1">
        <name>FAD</name>
        <dbReference type="ChEBI" id="CHEBI:57692"/>
    </cofactor>
</comment>
<keyword evidence="5" id="KW-0503">Monooxygenase</keyword>
<dbReference type="PRINTS" id="PR00420">
    <property type="entry name" value="RNGMNOXGNASE"/>
</dbReference>
<comment type="caution">
    <text evidence="7">The sequence shown here is derived from an EMBL/GenBank/DDBJ whole genome shotgun (WGS) entry which is preliminary data.</text>
</comment>
<keyword evidence="4" id="KW-0560">Oxidoreductase</keyword>
<feature type="domain" description="FAD-binding" evidence="6">
    <location>
        <begin position="5"/>
        <end position="366"/>
    </location>
</feature>
<evidence type="ECO:0000256" key="5">
    <source>
        <dbReference type="ARBA" id="ARBA00023033"/>
    </source>
</evidence>
<dbReference type="GO" id="GO:0071949">
    <property type="term" value="F:FAD binding"/>
    <property type="evidence" value="ECO:0007669"/>
    <property type="project" value="InterPro"/>
</dbReference>
<dbReference type="OrthoDB" id="9782160at2"/>
<dbReference type="SUPFAM" id="SSF54373">
    <property type="entry name" value="FAD-linked reductases, C-terminal domain"/>
    <property type="match status" value="1"/>
</dbReference>
<dbReference type="PANTHER" id="PTHR13789">
    <property type="entry name" value="MONOOXYGENASE"/>
    <property type="match status" value="1"/>
</dbReference>
<sequence>MVQSVEILIVGAGIAGCAAAVALGRDGHAVRLLERRADFGELGAGLQISPNAWRCLQSWGLDAALREVVSMPEAIVTRDMASGRELGRLPLTNRARQRYGAPYATVLRTDLHSLLLAHAKAQSDLQIGTGMQATAIAQDAAGVDTLITGADDAQYTVRTDAALLAEGVQSTLSAQAMNIAAHDRTGLTAYRGVVKQAALPQRLRSNTVTAWLGRQMHAVVYPLRGGEWLNVVLIVADGLLPPAVNAADLADIRAVLARSQQRHSALEDVLAAIDAHGQPLRDARWTRWPLRLRPAVRDAQELASGRVAALGDAAHPMVPFLAQGAAMAIEDAEQLRQSLASQGSDVVAAFAHYARLRARRVARVQRQAWRNGRIFHLWGPLAAARNLALTVAAPIAMDSPWLYAGGPVPMHGTVAANPPQ</sequence>
<evidence type="ECO:0000256" key="3">
    <source>
        <dbReference type="ARBA" id="ARBA00022827"/>
    </source>
</evidence>
<dbReference type="EMBL" id="LBNQ01000009">
    <property type="protein sequence ID" value="KKW69093.1"/>
    <property type="molecule type" value="Genomic_DNA"/>
</dbReference>
<reference evidence="7 8" key="1">
    <citation type="submission" date="2015-05" db="EMBL/GenBank/DDBJ databases">
        <title>Draft genome sequence of Lampropedia sp. CT6, isolated from the microbial mat of a hot water spring, located at Manikaran, India.</title>
        <authorList>
            <person name="Tripathi C."/>
            <person name="Rani P."/>
            <person name="Mahato N.K."/>
            <person name="Lal R."/>
        </authorList>
    </citation>
    <scope>NUCLEOTIDE SEQUENCE [LARGE SCALE GENOMIC DNA]</scope>
    <source>
        <strain evidence="7 8">CT6</strain>
    </source>
</reference>
<dbReference type="InterPro" id="IPR050493">
    <property type="entry name" value="FAD-dep_Monooxygenase_BioMet"/>
</dbReference>
<dbReference type="SUPFAM" id="SSF51905">
    <property type="entry name" value="FAD/NAD(P)-binding domain"/>
    <property type="match status" value="1"/>
</dbReference>
<gene>
    <name evidence="7" type="ORF">AAV94_01480</name>
</gene>
<evidence type="ECO:0000259" key="6">
    <source>
        <dbReference type="Pfam" id="PF01494"/>
    </source>
</evidence>
<evidence type="ECO:0000256" key="2">
    <source>
        <dbReference type="ARBA" id="ARBA00022630"/>
    </source>
</evidence>
<dbReference type="Pfam" id="PF01494">
    <property type="entry name" value="FAD_binding_3"/>
    <property type="match status" value="1"/>
</dbReference>